<name>A0ABS3SEE5_9CELL</name>
<evidence type="ECO:0000256" key="1">
    <source>
        <dbReference type="SAM" id="Phobius"/>
    </source>
</evidence>
<evidence type="ECO:0008006" key="4">
    <source>
        <dbReference type="Google" id="ProtNLM"/>
    </source>
</evidence>
<feature type="transmembrane region" description="Helical" evidence="1">
    <location>
        <begin position="91"/>
        <end position="112"/>
    </location>
</feature>
<dbReference type="EMBL" id="JAGFBM010000001">
    <property type="protein sequence ID" value="MBO3083346.1"/>
    <property type="molecule type" value="Genomic_DNA"/>
</dbReference>
<feature type="transmembrane region" description="Helical" evidence="1">
    <location>
        <begin position="118"/>
        <end position="136"/>
    </location>
</feature>
<evidence type="ECO:0000313" key="3">
    <source>
        <dbReference type="Proteomes" id="UP000678317"/>
    </source>
</evidence>
<sequence>MTTPQTVDDDQLVRSLTPLTYGFCGALLMVGLLGVFVIVPEPTVTPTGLALGAALGLAAWFLPTVVIRRVLAGGARQGVAPGSVAGVVRSAVFLGAAVAEGPALLGFFLAFVLPGGDVAPFALSIPLAVASLWFNVSGPAAARRHLGRARSGISF</sequence>
<keyword evidence="1" id="KW-0812">Transmembrane</keyword>
<keyword evidence="1" id="KW-1133">Transmembrane helix</keyword>
<feature type="transmembrane region" description="Helical" evidence="1">
    <location>
        <begin position="19"/>
        <end position="39"/>
    </location>
</feature>
<keyword evidence="1" id="KW-0472">Membrane</keyword>
<keyword evidence="3" id="KW-1185">Reference proteome</keyword>
<evidence type="ECO:0000313" key="2">
    <source>
        <dbReference type="EMBL" id="MBO3083346.1"/>
    </source>
</evidence>
<accession>A0ABS3SEE5</accession>
<gene>
    <name evidence="2" type="ORF">J4035_01735</name>
</gene>
<dbReference type="Proteomes" id="UP000678317">
    <property type="component" value="Unassembled WGS sequence"/>
</dbReference>
<comment type="caution">
    <text evidence="2">The sequence shown here is derived from an EMBL/GenBank/DDBJ whole genome shotgun (WGS) entry which is preliminary data.</text>
</comment>
<dbReference type="RefSeq" id="WP_208288283.1">
    <property type="nucleotide sequence ID" value="NZ_CP074404.1"/>
</dbReference>
<reference evidence="2 3" key="1">
    <citation type="submission" date="2021-03" db="EMBL/GenBank/DDBJ databases">
        <title>novel species in genus Cellulomonas.</title>
        <authorList>
            <person name="Zhang G."/>
        </authorList>
    </citation>
    <scope>NUCLEOTIDE SEQUENCE [LARGE SCALE GENOMIC DNA]</scope>
    <source>
        <strain evidence="3">zg-ZUI188</strain>
    </source>
</reference>
<feature type="transmembrane region" description="Helical" evidence="1">
    <location>
        <begin position="51"/>
        <end position="71"/>
    </location>
</feature>
<organism evidence="2 3">
    <name type="scientific">Cellulomonas fengjieae</name>
    <dbReference type="NCBI Taxonomy" id="2819978"/>
    <lineage>
        <taxon>Bacteria</taxon>
        <taxon>Bacillati</taxon>
        <taxon>Actinomycetota</taxon>
        <taxon>Actinomycetes</taxon>
        <taxon>Micrococcales</taxon>
        <taxon>Cellulomonadaceae</taxon>
        <taxon>Cellulomonas</taxon>
    </lineage>
</organism>
<proteinExistence type="predicted"/>
<protein>
    <recommendedName>
        <fullName evidence="4">Major facilitator superfamily (MFS) profile domain-containing protein</fullName>
    </recommendedName>
</protein>